<name>A0A699TQS4_TANCI</name>
<protein>
    <submittedName>
        <fullName evidence="2">Uncharacterized protein</fullName>
    </submittedName>
</protein>
<dbReference type="AlphaFoldDB" id="A0A699TQS4"/>
<reference evidence="2" key="1">
    <citation type="journal article" date="2019" name="Sci. Rep.">
        <title>Draft genome of Tanacetum cinerariifolium, the natural source of mosquito coil.</title>
        <authorList>
            <person name="Yamashiro T."/>
            <person name="Shiraishi A."/>
            <person name="Satake H."/>
            <person name="Nakayama K."/>
        </authorList>
    </citation>
    <scope>NUCLEOTIDE SEQUENCE</scope>
</reference>
<feature type="region of interest" description="Disordered" evidence="1">
    <location>
        <begin position="51"/>
        <end position="71"/>
    </location>
</feature>
<proteinExistence type="predicted"/>
<evidence type="ECO:0000256" key="1">
    <source>
        <dbReference type="SAM" id="MobiDB-lite"/>
    </source>
</evidence>
<feature type="compositionally biased region" description="Basic and acidic residues" evidence="1">
    <location>
        <begin position="59"/>
        <end position="71"/>
    </location>
</feature>
<feature type="region of interest" description="Disordered" evidence="1">
    <location>
        <begin position="120"/>
        <end position="148"/>
    </location>
</feature>
<sequence>YPKNLNVGIVGKEATTVQQYVLLPLRSYGSKYPQNTDVASSKVKEPKFAVHVSPSSYDKPQKHYDKTKREAKGKSLVEFTPVIAVGPNSTNSTNTFIAASPSNNAVSLNFELGEKSSYVDPFKYPDDPDMPALEDITYSDNEEDVGAE</sequence>
<evidence type="ECO:0000313" key="2">
    <source>
        <dbReference type="EMBL" id="GFD11528.1"/>
    </source>
</evidence>
<accession>A0A699TQS4</accession>
<dbReference type="EMBL" id="BKCJ011259617">
    <property type="protein sequence ID" value="GFD11528.1"/>
    <property type="molecule type" value="Genomic_DNA"/>
</dbReference>
<feature type="non-terminal residue" evidence="2">
    <location>
        <position position="1"/>
    </location>
</feature>
<organism evidence="2">
    <name type="scientific">Tanacetum cinerariifolium</name>
    <name type="common">Dalmatian daisy</name>
    <name type="synonym">Chrysanthemum cinerariifolium</name>
    <dbReference type="NCBI Taxonomy" id="118510"/>
    <lineage>
        <taxon>Eukaryota</taxon>
        <taxon>Viridiplantae</taxon>
        <taxon>Streptophyta</taxon>
        <taxon>Embryophyta</taxon>
        <taxon>Tracheophyta</taxon>
        <taxon>Spermatophyta</taxon>
        <taxon>Magnoliopsida</taxon>
        <taxon>eudicotyledons</taxon>
        <taxon>Gunneridae</taxon>
        <taxon>Pentapetalae</taxon>
        <taxon>asterids</taxon>
        <taxon>campanulids</taxon>
        <taxon>Asterales</taxon>
        <taxon>Asteraceae</taxon>
        <taxon>Asteroideae</taxon>
        <taxon>Anthemideae</taxon>
        <taxon>Anthemidinae</taxon>
        <taxon>Tanacetum</taxon>
    </lineage>
</organism>
<comment type="caution">
    <text evidence="2">The sequence shown here is derived from an EMBL/GenBank/DDBJ whole genome shotgun (WGS) entry which is preliminary data.</text>
</comment>
<feature type="non-terminal residue" evidence="2">
    <location>
        <position position="148"/>
    </location>
</feature>
<gene>
    <name evidence="2" type="ORF">Tci_883497</name>
</gene>